<accession>A0A1G2IXA5</accession>
<dbReference type="AlphaFoldDB" id="A0A1G2IXA5"/>
<dbReference type="Pfam" id="PF07963">
    <property type="entry name" value="N_methyl"/>
    <property type="match status" value="1"/>
</dbReference>
<comment type="caution">
    <text evidence="2">The sequence shown here is derived from an EMBL/GenBank/DDBJ whole genome shotgun (WGS) entry which is preliminary data.</text>
</comment>
<keyword evidence="1" id="KW-0812">Transmembrane</keyword>
<feature type="transmembrane region" description="Helical" evidence="1">
    <location>
        <begin position="12"/>
        <end position="39"/>
    </location>
</feature>
<proteinExistence type="predicted"/>
<dbReference type="SUPFAM" id="SSF54523">
    <property type="entry name" value="Pili subunits"/>
    <property type="match status" value="1"/>
</dbReference>
<sequence>MNKFKGLTAKGFTIIELVVVIAIIAILAAIVLIGISGYIKKSQDASLKENMHTVQTDVISNATTGTGLSFTYSDPCDYVAANPSGTPPTPEHGTEAWDEGVKKLQNGTGLAVCASNSASATKDKFCACVQELADPSKYICIDTNKLIETSTSCLAACTATGSLTCP</sequence>
<organism evidence="2 3">
    <name type="scientific">Candidatus Staskawiczbacteria bacterium RIFOXYB1_FULL_37_44</name>
    <dbReference type="NCBI Taxonomy" id="1802223"/>
    <lineage>
        <taxon>Bacteria</taxon>
        <taxon>Candidatus Staskawicziibacteriota</taxon>
    </lineage>
</organism>
<gene>
    <name evidence="2" type="ORF">A2358_04320</name>
</gene>
<dbReference type="Gene3D" id="3.30.700.10">
    <property type="entry name" value="Glycoprotein, Type 4 Pilin"/>
    <property type="match status" value="1"/>
</dbReference>
<keyword evidence="1" id="KW-0472">Membrane</keyword>
<protein>
    <recommendedName>
        <fullName evidence="4">Prepilin-type N-terminal cleavage/methylation domain-containing protein</fullName>
    </recommendedName>
</protein>
<evidence type="ECO:0000313" key="2">
    <source>
        <dbReference type="EMBL" id="OGZ79475.1"/>
    </source>
</evidence>
<dbReference type="Proteomes" id="UP000178650">
    <property type="component" value="Unassembled WGS sequence"/>
</dbReference>
<dbReference type="STRING" id="1802223.A2358_04320"/>
<dbReference type="InterPro" id="IPR045584">
    <property type="entry name" value="Pilin-like"/>
</dbReference>
<keyword evidence="1" id="KW-1133">Transmembrane helix</keyword>
<dbReference type="NCBIfam" id="TIGR02532">
    <property type="entry name" value="IV_pilin_GFxxxE"/>
    <property type="match status" value="1"/>
</dbReference>
<reference evidence="2 3" key="1">
    <citation type="journal article" date="2016" name="Nat. Commun.">
        <title>Thousands of microbial genomes shed light on interconnected biogeochemical processes in an aquifer system.</title>
        <authorList>
            <person name="Anantharaman K."/>
            <person name="Brown C.T."/>
            <person name="Hug L.A."/>
            <person name="Sharon I."/>
            <person name="Castelle C.J."/>
            <person name="Probst A.J."/>
            <person name="Thomas B.C."/>
            <person name="Singh A."/>
            <person name="Wilkins M.J."/>
            <person name="Karaoz U."/>
            <person name="Brodie E.L."/>
            <person name="Williams K.H."/>
            <person name="Hubbard S.S."/>
            <person name="Banfield J.F."/>
        </authorList>
    </citation>
    <scope>NUCLEOTIDE SEQUENCE [LARGE SCALE GENOMIC DNA]</scope>
</reference>
<evidence type="ECO:0008006" key="4">
    <source>
        <dbReference type="Google" id="ProtNLM"/>
    </source>
</evidence>
<dbReference type="EMBL" id="MHPJ01000003">
    <property type="protein sequence ID" value="OGZ79475.1"/>
    <property type="molecule type" value="Genomic_DNA"/>
</dbReference>
<name>A0A1G2IXA5_9BACT</name>
<evidence type="ECO:0000256" key="1">
    <source>
        <dbReference type="SAM" id="Phobius"/>
    </source>
</evidence>
<evidence type="ECO:0000313" key="3">
    <source>
        <dbReference type="Proteomes" id="UP000178650"/>
    </source>
</evidence>
<dbReference type="InterPro" id="IPR012902">
    <property type="entry name" value="N_methyl_site"/>
</dbReference>